<feature type="compositionally biased region" description="Polar residues" evidence="1">
    <location>
        <begin position="124"/>
        <end position="135"/>
    </location>
</feature>
<reference evidence="2 3" key="1">
    <citation type="submission" date="2024-01" db="EMBL/GenBank/DDBJ databases">
        <title>The complete chloroplast genome sequence of Lithospermum erythrorhizon: insights into the phylogenetic relationship among Boraginaceae species and the maternal lineages of purple gromwells.</title>
        <authorList>
            <person name="Okada T."/>
            <person name="Watanabe K."/>
        </authorList>
    </citation>
    <scope>NUCLEOTIDE SEQUENCE [LARGE SCALE GENOMIC DNA]</scope>
</reference>
<feature type="region of interest" description="Disordered" evidence="1">
    <location>
        <begin position="197"/>
        <end position="253"/>
    </location>
</feature>
<organism evidence="2 3">
    <name type="scientific">Lithospermum erythrorhizon</name>
    <name type="common">Purple gromwell</name>
    <name type="synonym">Lithospermum officinale var. erythrorhizon</name>
    <dbReference type="NCBI Taxonomy" id="34254"/>
    <lineage>
        <taxon>Eukaryota</taxon>
        <taxon>Viridiplantae</taxon>
        <taxon>Streptophyta</taxon>
        <taxon>Embryophyta</taxon>
        <taxon>Tracheophyta</taxon>
        <taxon>Spermatophyta</taxon>
        <taxon>Magnoliopsida</taxon>
        <taxon>eudicotyledons</taxon>
        <taxon>Gunneridae</taxon>
        <taxon>Pentapetalae</taxon>
        <taxon>asterids</taxon>
        <taxon>lamiids</taxon>
        <taxon>Boraginales</taxon>
        <taxon>Boraginaceae</taxon>
        <taxon>Boraginoideae</taxon>
        <taxon>Lithospermeae</taxon>
        <taxon>Lithospermum</taxon>
    </lineage>
</organism>
<name>A0AAV3PP96_LITER</name>
<sequence length="253" mass="27865">MARTKGGNVKRASSAPLIGENERGEPVPLQTIPAQQQPEGQPPRPKDLGLPWKDDALVEETSSRPKTDYQNENALPTGVNTGKNPHLSSTSDTKVDNTEIPEESIKDSSHHVEVEGPSVKDTPILTSSKSHNSADPTVADILSNLRKEKIGGRIKRVLRKQKPPTRYVPQTVKLTMNDEESSENSVDDDVVVVSETASRRRTRASAAAMKTKREAAGFKEWQDKTDDHADLEESESVEKAKEKKKGKRPCSEK</sequence>
<dbReference type="Proteomes" id="UP001454036">
    <property type="component" value="Unassembled WGS sequence"/>
</dbReference>
<feature type="compositionally biased region" description="Polar residues" evidence="1">
    <location>
        <begin position="70"/>
        <end position="92"/>
    </location>
</feature>
<feature type="region of interest" description="Disordered" evidence="1">
    <location>
        <begin position="1"/>
        <end position="138"/>
    </location>
</feature>
<dbReference type="EMBL" id="BAABME010018356">
    <property type="protein sequence ID" value="GAA0153535.1"/>
    <property type="molecule type" value="Genomic_DNA"/>
</dbReference>
<accession>A0AAV3PP96</accession>
<comment type="caution">
    <text evidence="2">The sequence shown here is derived from an EMBL/GenBank/DDBJ whole genome shotgun (WGS) entry which is preliminary data.</text>
</comment>
<protein>
    <submittedName>
        <fullName evidence="2">Uncharacterized protein</fullName>
    </submittedName>
</protein>
<gene>
    <name evidence="2" type="ORF">LIER_37692</name>
</gene>
<feature type="compositionally biased region" description="Basic and acidic residues" evidence="1">
    <location>
        <begin position="44"/>
        <end position="69"/>
    </location>
</feature>
<feature type="compositionally biased region" description="Basic and acidic residues" evidence="1">
    <location>
        <begin position="93"/>
        <end position="114"/>
    </location>
</feature>
<feature type="compositionally biased region" description="Basic residues" evidence="1">
    <location>
        <begin position="242"/>
        <end position="253"/>
    </location>
</feature>
<evidence type="ECO:0000256" key="1">
    <source>
        <dbReference type="SAM" id="MobiDB-lite"/>
    </source>
</evidence>
<evidence type="ECO:0000313" key="3">
    <source>
        <dbReference type="Proteomes" id="UP001454036"/>
    </source>
</evidence>
<evidence type="ECO:0000313" key="2">
    <source>
        <dbReference type="EMBL" id="GAA0153535.1"/>
    </source>
</evidence>
<proteinExistence type="predicted"/>
<feature type="compositionally biased region" description="Basic and acidic residues" evidence="1">
    <location>
        <begin position="211"/>
        <end position="228"/>
    </location>
</feature>
<keyword evidence="3" id="KW-1185">Reference proteome</keyword>
<dbReference type="AlphaFoldDB" id="A0AAV3PP96"/>